<dbReference type="RefSeq" id="WP_014809431.1">
    <property type="nucleotide sequence ID" value="NC_018025.1"/>
</dbReference>
<proteinExistence type="predicted"/>
<evidence type="ECO:0000256" key="1">
    <source>
        <dbReference type="SAM" id="MobiDB-lite"/>
    </source>
</evidence>
<dbReference type="InterPro" id="IPR019870">
    <property type="entry name" value="Se_metab_YedF"/>
</dbReference>
<dbReference type="Pfam" id="PF01206">
    <property type="entry name" value="TusA"/>
    <property type="match status" value="1"/>
</dbReference>
<gene>
    <name evidence="3" type="ordered locus">Desti_1572</name>
</gene>
<evidence type="ECO:0000313" key="3">
    <source>
        <dbReference type="EMBL" id="AFM24283.1"/>
    </source>
</evidence>
<sequence length="210" mass="22973">MGEVQTVDCRGLSCPQPVLETRKALEESVASQLRILVDNITSRENVKRFASSQGLGVQVREMGADEFELLLERVQDTASPENKPTESQSSPVEQESLNGKNVVYVGNDCMGRGDDELGRKLIRGFLRTLIDVAPVPWKIIFINAGVKLTTLDEEAVEAISVLADRGVEILSCGTCLEHFGLVDRLKVGRVTNMFEVIESLNGATKVISPD</sequence>
<feature type="domain" description="UPF0033" evidence="2">
    <location>
        <begin position="6"/>
        <end position="72"/>
    </location>
</feature>
<keyword evidence="4" id="KW-1185">Reference proteome</keyword>
<accession>I4C3Z2</accession>
<dbReference type="OrthoDB" id="9801500at2"/>
<dbReference type="Gene3D" id="3.30.110.40">
    <property type="entry name" value="TusA-like domain"/>
    <property type="match status" value="1"/>
</dbReference>
<dbReference type="AlphaFoldDB" id="I4C3Z2"/>
<organism evidence="3 4">
    <name type="scientific">Desulfomonile tiedjei (strain ATCC 49306 / DSM 6799 / DCB-1)</name>
    <dbReference type="NCBI Taxonomy" id="706587"/>
    <lineage>
        <taxon>Bacteria</taxon>
        <taxon>Pseudomonadati</taxon>
        <taxon>Thermodesulfobacteriota</taxon>
        <taxon>Desulfomonilia</taxon>
        <taxon>Desulfomonilales</taxon>
        <taxon>Desulfomonilaceae</taxon>
        <taxon>Desulfomonile</taxon>
    </lineage>
</organism>
<dbReference type="InterPro" id="IPR027396">
    <property type="entry name" value="DsrEFH-like"/>
</dbReference>
<name>I4C3Z2_DESTA</name>
<dbReference type="EMBL" id="CP003360">
    <property type="protein sequence ID" value="AFM24283.1"/>
    <property type="molecule type" value="Genomic_DNA"/>
</dbReference>
<dbReference type="Proteomes" id="UP000006055">
    <property type="component" value="Chromosome"/>
</dbReference>
<dbReference type="NCBIfam" id="TIGR03527">
    <property type="entry name" value="selenium_YedF"/>
    <property type="match status" value="1"/>
</dbReference>
<feature type="region of interest" description="Disordered" evidence="1">
    <location>
        <begin position="76"/>
        <end position="95"/>
    </location>
</feature>
<protein>
    <submittedName>
        <fullName evidence="3">Selenium metabolism protein YedF</fullName>
    </submittedName>
</protein>
<evidence type="ECO:0000259" key="2">
    <source>
        <dbReference type="Pfam" id="PF01206"/>
    </source>
</evidence>
<dbReference type="SUPFAM" id="SSF64307">
    <property type="entry name" value="SirA-like"/>
    <property type="match status" value="1"/>
</dbReference>
<dbReference type="HOGENOM" id="CLU_097491_0_0_7"/>
<dbReference type="InterPro" id="IPR001455">
    <property type="entry name" value="TusA-like"/>
</dbReference>
<dbReference type="CDD" id="cd03421">
    <property type="entry name" value="SirA_like_N"/>
    <property type="match status" value="1"/>
</dbReference>
<dbReference type="PATRIC" id="fig|706587.4.peg.1801"/>
<evidence type="ECO:0000313" key="4">
    <source>
        <dbReference type="Proteomes" id="UP000006055"/>
    </source>
</evidence>
<dbReference type="STRING" id="706587.Desti_1572"/>
<dbReference type="KEGG" id="dti:Desti_1572"/>
<dbReference type="eggNOG" id="COG0425">
    <property type="taxonomic scope" value="Bacteria"/>
</dbReference>
<dbReference type="SUPFAM" id="SSF75169">
    <property type="entry name" value="DsrEFH-like"/>
    <property type="match status" value="1"/>
</dbReference>
<reference evidence="4" key="1">
    <citation type="submission" date="2012-06" db="EMBL/GenBank/DDBJ databases">
        <title>Complete sequence of chromosome of Desulfomonile tiedjei DSM 6799.</title>
        <authorList>
            <person name="Lucas S."/>
            <person name="Copeland A."/>
            <person name="Lapidus A."/>
            <person name="Glavina del Rio T."/>
            <person name="Dalin E."/>
            <person name="Tice H."/>
            <person name="Bruce D."/>
            <person name="Goodwin L."/>
            <person name="Pitluck S."/>
            <person name="Peters L."/>
            <person name="Ovchinnikova G."/>
            <person name="Zeytun A."/>
            <person name="Lu M."/>
            <person name="Kyrpides N."/>
            <person name="Mavromatis K."/>
            <person name="Ivanova N."/>
            <person name="Brettin T."/>
            <person name="Detter J.C."/>
            <person name="Han C."/>
            <person name="Larimer F."/>
            <person name="Land M."/>
            <person name="Hauser L."/>
            <person name="Markowitz V."/>
            <person name="Cheng J.-F."/>
            <person name="Hugenholtz P."/>
            <person name="Woyke T."/>
            <person name="Wu D."/>
            <person name="Spring S."/>
            <person name="Schroeder M."/>
            <person name="Brambilla E."/>
            <person name="Klenk H.-P."/>
            <person name="Eisen J.A."/>
        </authorList>
    </citation>
    <scope>NUCLEOTIDE SEQUENCE [LARGE SCALE GENOMIC DNA]</scope>
    <source>
        <strain evidence="4">ATCC 49306 / DSM 6799 / DCB-1</strain>
    </source>
</reference>
<dbReference type="InterPro" id="IPR036868">
    <property type="entry name" value="TusA-like_sf"/>
</dbReference>